<sequence>MQKKRVLCQKCSKTFCDKGALKIHNSAVHLKEMHRNRHSSNPNPKLHCGNIPLLNPKMCCSIIQKNINMEKHQQKQRDDLIIRKDGISQSQQQPSTKNNKNNYFNKNQNQQQQFLNLFYTQLEEQNKIQKNLKLIKETNLINFIREKQQQ</sequence>
<keyword evidence="3" id="KW-1185">Reference proteome</keyword>
<evidence type="ECO:0000313" key="4">
    <source>
        <dbReference type="WBParaSite" id="MhA1_Contig118.frz3.gene63"/>
    </source>
</evidence>
<organism evidence="3 4">
    <name type="scientific">Meloidogyne hapla</name>
    <name type="common">Root-knot nematode worm</name>
    <dbReference type="NCBI Taxonomy" id="6305"/>
    <lineage>
        <taxon>Eukaryota</taxon>
        <taxon>Metazoa</taxon>
        <taxon>Ecdysozoa</taxon>
        <taxon>Nematoda</taxon>
        <taxon>Chromadorea</taxon>
        <taxon>Rhabditida</taxon>
        <taxon>Tylenchina</taxon>
        <taxon>Tylenchomorpha</taxon>
        <taxon>Tylenchoidea</taxon>
        <taxon>Meloidogynidae</taxon>
        <taxon>Meloidogyninae</taxon>
        <taxon>Meloidogyne</taxon>
    </lineage>
</organism>
<name>A0A1I8AZV9_MELHA</name>
<dbReference type="PROSITE" id="PS00028">
    <property type="entry name" value="ZINC_FINGER_C2H2_1"/>
    <property type="match status" value="1"/>
</dbReference>
<reference evidence="4" key="1">
    <citation type="submission" date="2016-11" db="UniProtKB">
        <authorList>
            <consortium name="WormBaseParasite"/>
        </authorList>
    </citation>
    <scope>IDENTIFICATION</scope>
</reference>
<protein>
    <submittedName>
        <fullName evidence="4">C2H2-type domain-containing protein</fullName>
    </submittedName>
</protein>
<evidence type="ECO:0000256" key="1">
    <source>
        <dbReference type="PROSITE-ProRule" id="PRU00042"/>
    </source>
</evidence>
<dbReference type="InterPro" id="IPR013087">
    <property type="entry name" value="Znf_C2H2_type"/>
</dbReference>
<dbReference type="GO" id="GO:0006355">
    <property type="term" value="P:regulation of DNA-templated transcription"/>
    <property type="evidence" value="ECO:0007669"/>
    <property type="project" value="TreeGrafter"/>
</dbReference>
<dbReference type="InterPro" id="IPR040436">
    <property type="entry name" value="Disconnected-like"/>
</dbReference>
<evidence type="ECO:0000313" key="3">
    <source>
        <dbReference type="Proteomes" id="UP000095281"/>
    </source>
</evidence>
<dbReference type="PANTHER" id="PTHR15021:SF0">
    <property type="entry name" value="DISCO-RELATED, ISOFORM A-RELATED"/>
    <property type="match status" value="1"/>
</dbReference>
<proteinExistence type="predicted"/>
<dbReference type="AlphaFoldDB" id="A0A1I8AZV9"/>
<keyword evidence="1" id="KW-0862">Zinc</keyword>
<keyword evidence="1" id="KW-0863">Zinc-finger</keyword>
<accession>A0A1I8AZV9</accession>
<keyword evidence="1" id="KW-0479">Metal-binding</keyword>
<dbReference type="WBParaSite" id="MhA1_Contig118.frz3.gene63">
    <property type="protein sequence ID" value="MhA1_Contig118.frz3.gene63"/>
    <property type="gene ID" value="MhA1_Contig118.frz3.gene63"/>
</dbReference>
<dbReference type="Proteomes" id="UP000095281">
    <property type="component" value="Unplaced"/>
</dbReference>
<dbReference type="GO" id="GO:0005634">
    <property type="term" value="C:nucleus"/>
    <property type="evidence" value="ECO:0007669"/>
    <property type="project" value="TreeGrafter"/>
</dbReference>
<feature type="domain" description="C2H2-type" evidence="2">
    <location>
        <begin position="6"/>
        <end position="34"/>
    </location>
</feature>
<dbReference type="PANTHER" id="PTHR15021">
    <property type="entry name" value="DISCONNECTED-RELATED"/>
    <property type="match status" value="1"/>
</dbReference>
<dbReference type="PROSITE" id="PS50157">
    <property type="entry name" value="ZINC_FINGER_C2H2_2"/>
    <property type="match status" value="1"/>
</dbReference>
<dbReference type="GO" id="GO:0008270">
    <property type="term" value="F:zinc ion binding"/>
    <property type="evidence" value="ECO:0007669"/>
    <property type="project" value="UniProtKB-KW"/>
</dbReference>
<evidence type="ECO:0000259" key="2">
    <source>
        <dbReference type="PROSITE" id="PS50157"/>
    </source>
</evidence>